<protein>
    <submittedName>
        <fullName evidence="2">Uncharacterized protein</fullName>
    </submittedName>
</protein>
<accession>A0A179C2G5</accession>
<dbReference type="Gene3D" id="3.40.50.300">
    <property type="entry name" value="P-loop containing nucleotide triphosphate hydrolases"/>
    <property type="match status" value="1"/>
</dbReference>
<sequence>MTALKQPKPDPRPHRDAFYEVNKAALWQLSGDVVLVPDPDNLEGLTRDALTKISHWSDMTDEDIPRLGIVTDSFFRFIDEGQDATVLTLWRSGTPLIQQIDGEPCEAAVELVTDAITGLRPLQEKWHGLPPLEAEIEILAYRKGFVAGHRPKWLERMARANLAERDVDPAASDEPKGEPLAANDNVPQHDERLVPYLAAFAAKDAFISGSTLFGAVVGGLTGKIQILADGRALFTSRLGSKFVELPVKPKRLVASPFRLKDPASIPEREWLHARHYIRRYLSITVGAGGGGKSAHAVSEALSMVTGRPLLDGQAGLSAPLRVWYVNAEDPQDEIDRRFVAAAKHFNVTEESIADRLFTDSGRDQEFVIMRQEGRDFKVCEPMVNDMLATIRENAIDIVVVDPFVSTHEVPENDNNLMQRVAKAWRRVADEGNCSVELIHHVTKGNFEVTADSARGGGALKDAARSVRTINAMTKEEGEKAGLDDHRGFFRVDFGKTNMTAASSSSQWRRFVTVPLMNGKGLIKSGDEIGVVAPWRWPAKSEATAFVSAEELEAIKRKIDGGDCRDSVQASDWAGYKVAEALRINLTDPAEKKRVRRMLEAWKEAGHFTIEQRPDYKGIERPCLVPVFHTMQN</sequence>
<feature type="region of interest" description="Disordered" evidence="1">
    <location>
        <begin position="165"/>
        <end position="185"/>
    </location>
</feature>
<dbReference type="AlphaFoldDB" id="A0A179C2G5"/>
<organism evidence="2">
    <name type="scientific">Rhizobium leguminosarum</name>
    <dbReference type="NCBI Taxonomy" id="384"/>
    <lineage>
        <taxon>Bacteria</taxon>
        <taxon>Pseudomonadati</taxon>
        <taxon>Pseudomonadota</taxon>
        <taxon>Alphaproteobacteria</taxon>
        <taxon>Hyphomicrobiales</taxon>
        <taxon>Rhizobiaceae</taxon>
        <taxon>Rhizobium/Agrobacterium group</taxon>
        <taxon>Rhizobium</taxon>
    </lineage>
</organism>
<evidence type="ECO:0000313" key="2">
    <source>
        <dbReference type="EMBL" id="OAP97709.1"/>
    </source>
</evidence>
<proteinExistence type="predicted"/>
<dbReference type="SUPFAM" id="SSF52540">
    <property type="entry name" value="P-loop containing nucleoside triphosphate hydrolases"/>
    <property type="match status" value="1"/>
</dbReference>
<dbReference type="Pfam" id="PF13481">
    <property type="entry name" value="AAA_25"/>
    <property type="match status" value="1"/>
</dbReference>
<comment type="caution">
    <text evidence="2">The sequence shown here is derived from an EMBL/GenBank/DDBJ whole genome shotgun (WGS) entry which is preliminary data.</text>
</comment>
<dbReference type="EMBL" id="LWBS01000001">
    <property type="protein sequence ID" value="OAP97709.1"/>
    <property type="molecule type" value="Genomic_DNA"/>
</dbReference>
<evidence type="ECO:0000256" key="1">
    <source>
        <dbReference type="SAM" id="MobiDB-lite"/>
    </source>
</evidence>
<gene>
    <name evidence="2" type="ORF">A4U53_36260</name>
</gene>
<reference evidence="2" key="1">
    <citation type="submission" date="2016-04" db="EMBL/GenBank/DDBJ databases">
        <title>Fast-growing isolate from the root nodules of Vavilovia formosa.</title>
        <authorList>
            <person name="Kimeklis A."/>
            <person name="Safronova V."/>
            <person name="Belimov A."/>
            <person name="Andronov E."/>
        </authorList>
    </citation>
    <scope>NUCLEOTIDE SEQUENCE [LARGE SCALE GENOMIC DNA]</scope>
    <source>
        <strain evidence="2">Vaf-46</strain>
    </source>
</reference>
<name>A0A179C2G5_RHILE</name>
<feature type="compositionally biased region" description="Basic and acidic residues" evidence="1">
    <location>
        <begin position="165"/>
        <end position="177"/>
    </location>
</feature>
<dbReference type="InterPro" id="IPR027417">
    <property type="entry name" value="P-loop_NTPase"/>
</dbReference>